<feature type="region of interest" description="Disordered" evidence="1">
    <location>
        <begin position="581"/>
        <end position="700"/>
    </location>
</feature>
<name>A0A8J2MHA4_9HEXA</name>
<comment type="caution">
    <text evidence="3">The sequence shown here is derived from an EMBL/GenBank/DDBJ whole genome shotgun (WGS) entry which is preliminary data.</text>
</comment>
<feature type="compositionally biased region" description="Polar residues" evidence="1">
    <location>
        <begin position="817"/>
        <end position="828"/>
    </location>
</feature>
<dbReference type="Proteomes" id="UP000708208">
    <property type="component" value="Unassembled WGS sequence"/>
</dbReference>
<feature type="region of interest" description="Disordered" evidence="1">
    <location>
        <begin position="817"/>
        <end position="836"/>
    </location>
</feature>
<feature type="compositionally biased region" description="Polar residues" evidence="1">
    <location>
        <begin position="861"/>
        <end position="881"/>
    </location>
</feature>
<evidence type="ECO:0000256" key="1">
    <source>
        <dbReference type="SAM" id="MobiDB-lite"/>
    </source>
</evidence>
<feature type="signal peptide" evidence="2">
    <location>
        <begin position="1"/>
        <end position="30"/>
    </location>
</feature>
<feature type="compositionally biased region" description="Polar residues" evidence="1">
    <location>
        <begin position="630"/>
        <end position="645"/>
    </location>
</feature>
<organism evidence="3 4">
    <name type="scientific">Allacma fusca</name>
    <dbReference type="NCBI Taxonomy" id="39272"/>
    <lineage>
        <taxon>Eukaryota</taxon>
        <taxon>Metazoa</taxon>
        <taxon>Ecdysozoa</taxon>
        <taxon>Arthropoda</taxon>
        <taxon>Hexapoda</taxon>
        <taxon>Collembola</taxon>
        <taxon>Symphypleona</taxon>
        <taxon>Sminthuridae</taxon>
        <taxon>Allacma</taxon>
    </lineage>
</organism>
<feature type="region of interest" description="Disordered" evidence="1">
    <location>
        <begin position="743"/>
        <end position="771"/>
    </location>
</feature>
<dbReference type="AlphaFoldDB" id="A0A8J2MHA4"/>
<protein>
    <submittedName>
        <fullName evidence="3">Uncharacterized protein</fullName>
    </submittedName>
</protein>
<evidence type="ECO:0000313" key="3">
    <source>
        <dbReference type="EMBL" id="CAG7838521.1"/>
    </source>
</evidence>
<keyword evidence="4" id="KW-1185">Reference proteome</keyword>
<feature type="compositionally biased region" description="Polar residues" evidence="1">
    <location>
        <begin position="472"/>
        <end position="487"/>
    </location>
</feature>
<feature type="region of interest" description="Disordered" evidence="1">
    <location>
        <begin position="456"/>
        <end position="491"/>
    </location>
</feature>
<dbReference type="OrthoDB" id="8296054at2759"/>
<sequence length="961" mass="107129">MDPLRHPRGSPSNSLLGILFVLIFSGPISAWDPDMPGGMKLVIDGETYTFTTDLCSGGVFFKQPVHIELTCMHGYFLRRPNGCAMKENYILSGENYACQHVQKDKFQLSQAFIPVTNPDEPMHHTITLFDESNSLRNLRRYTYVTGLEGKYEGIDSDPAGVIITNSQKTPSIDLGKLCYQGSAQTTGNSFMTATSKSSGHPVSSGNFFKKNCNITSAAFTWGRQVVFNFTEGYSGPDFFQDEVVATMEDFPEPTADSSEFEIWGGLAYCLQANITEYSNGSTKMSGIIPSMDILCTKEKREVDLKSMESKVNETAELERKARGIKKSSPEFDALMTCVSSCWGFGTDKCHRLLLPKPTGGVALCPPYCDGPPRRRGLGIRRRPGFGRPGFGRPGFGVRPGMRRPFLRRRPGFGRPGLGIRPVRRRIPLIRRRYWKIPMYLRKPHWYPPMRRRWRPPIRPGWPRPRPYRSPPKSSNFRNNRPNQSPFEDQSMMRTKYMFPRSVQSHMYSTPGMSRHVTRNAPFNRAFNPPSNQRSWNGPGASNARSWNDHSAVKSSNRNGQGFPKLSHTNDYADVQQTSRMNGHVAPESSYQNSRAGDLYQNGHAAPGDLYQNGHAAPGDLYQNGHAASGDSYQNGYAASGASYQNGRVDPEAQYGNGQVAPEAPYTNGHAGQEELHSYPDWSEMPPESNGRSANAKPWLRYEDRNSPTFIRKGPKGNQKRPANVLRKANTKGFLGSTNIEFSPAEYSDTKNNKNRQGRILEPGNQHRPGVSQNIDWNDQIMKLAGGATSGQSQAPMFKEQLSKLPRPQVKNAIKNALKQNNKGNLGNDKNSKLPAGASDAELSNAAEDILRYATSLLETGMAQNKNASPKGSTSKVSNTRAAFNKKPAEPRPRNKVVSNRHRRRLWPNRILTPLGPSRKNQSPKLMPSWIRHQPNVLPGFSGDKVARDGKGNVYMQISMNA</sequence>
<accession>A0A8J2MHA4</accession>
<feature type="chain" id="PRO_5035292551" evidence="2">
    <location>
        <begin position="31"/>
        <end position="961"/>
    </location>
</feature>
<feature type="compositionally biased region" description="Pro residues" evidence="1">
    <location>
        <begin position="456"/>
        <end position="469"/>
    </location>
</feature>
<keyword evidence="2" id="KW-0732">Signal</keyword>
<feature type="region of interest" description="Disordered" evidence="1">
    <location>
        <begin position="507"/>
        <end position="567"/>
    </location>
</feature>
<evidence type="ECO:0000256" key="2">
    <source>
        <dbReference type="SAM" id="SignalP"/>
    </source>
</evidence>
<feature type="compositionally biased region" description="Basic residues" evidence="1">
    <location>
        <begin position="400"/>
        <end position="409"/>
    </location>
</feature>
<dbReference type="EMBL" id="CAJVCH010571783">
    <property type="protein sequence ID" value="CAG7838521.1"/>
    <property type="molecule type" value="Genomic_DNA"/>
</dbReference>
<gene>
    <name evidence="3" type="ORF">AFUS01_LOCUS47487</name>
</gene>
<evidence type="ECO:0000313" key="4">
    <source>
        <dbReference type="Proteomes" id="UP000708208"/>
    </source>
</evidence>
<feature type="region of interest" description="Disordered" evidence="1">
    <location>
        <begin position="378"/>
        <end position="409"/>
    </location>
</feature>
<reference evidence="3" key="1">
    <citation type="submission" date="2021-06" db="EMBL/GenBank/DDBJ databases">
        <authorList>
            <person name="Hodson N. C."/>
            <person name="Mongue J. A."/>
            <person name="Jaron S. K."/>
        </authorList>
    </citation>
    <scope>NUCLEOTIDE SEQUENCE</scope>
</reference>
<feature type="region of interest" description="Disordered" evidence="1">
    <location>
        <begin position="861"/>
        <end position="898"/>
    </location>
</feature>
<proteinExistence type="predicted"/>